<reference evidence="6" key="2">
    <citation type="submission" date="2023-01" db="EMBL/GenBank/DDBJ databases">
        <authorList>
            <person name="Sun Q."/>
            <person name="Evtushenko L."/>
        </authorList>
    </citation>
    <scope>NUCLEOTIDE SEQUENCE</scope>
    <source>
        <strain evidence="6">VKM Ac-1069</strain>
    </source>
</reference>
<sequence length="596" mass="64122">MSDEPSSAERARTTGPGRSRPAEPALTFPDLPRLELEQLLHQLVDRAGEVMATQGRLRGLLRANQAVVSDLTLPAVLRRICEAARELVDARFAAFGVLGADGTIAELVQVGMDEATVRAMDTFPEGKGLLGAVIDEGRPIRLRTVADDPRSSGLPPGHPPMTSFLGVPIRVRDEKFGGLYLAGCRRGEFTPEDEELTRALAATAAVAIDNARLYESTRRRGEWLAATAEVTRETLDPTEGRPLTAIAERSRGLTGADLAVVLLPDDEDTLRIEIAVGGPGQEEVAEQLLGGVVPRARSLSGHVFDTCRPLRLSDPRELHDLMPAVAVVELRIGPVLVVPLLGADRTEGVLLLARVVGRPVFTPEDQKLTAGFANQAAIALELAESRVERERLHVLDERERIAADLHDHVIQRLFVAGLSLQGVASRLAGPEATRLTQVINDLDDTIAQIRTSIFSLQRTGDDEGVRSRILAVVTESARLLGFTPLLRFSGPAETLVAAAHDETLVDDLVAVLREALANVAKHAEASRVEVDVVAETSDGDDRLSLLVTDDGKGPAGGPRRSGLANLERRARRRGGSFELSPRTPSGSRLRWVAALS</sequence>
<protein>
    <submittedName>
        <fullName evidence="6">Histidine kinase</fullName>
    </submittedName>
</protein>
<dbReference type="Pfam" id="PF07730">
    <property type="entry name" value="HisKA_3"/>
    <property type="match status" value="1"/>
</dbReference>
<feature type="region of interest" description="Disordered" evidence="4">
    <location>
        <begin position="1"/>
        <end position="26"/>
    </location>
</feature>
<evidence type="ECO:0000256" key="1">
    <source>
        <dbReference type="ARBA" id="ARBA00022679"/>
    </source>
</evidence>
<dbReference type="GO" id="GO:0000155">
    <property type="term" value="F:phosphorelay sensor kinase activity"/>
    <property type="evidence" value="ECO:0007669"/>
    <property type="project" value="InterPro"/>
</dbReference>
<dbReference type="EMBL" id="BSFQ01000005">
    <property type="protein sequence ID" value="GLL10706.1"/>
    <property type="molecule type" value="Genomic_DNA"/>
</dbReference>
<dbReference type="InterPro" id="IPR011712">
    <property type="entry name" value="Sig_transdc_His_kin_sub3_dim/P"/>
</dbReference>
<dbReference type="InterPro" id="IPR050482">
    <property type="entry name" value="Sensor_HK_TwoCompSys"/>
</dbReference>
<feature type="domain" description="GAF" evidence="5">
    <location>
        <begin position="238"/>
        <end position="390"/>
    </location>
</feature>
<dbReference type="InterPro" id="IPR003018">
    <property type="entry name" value="GAF"/>
</dbReference>
<evidence type="ECO:0000259" key="5">
    <source>
        <dbReference type="SMART" id="SM00065"/>
    </source>
</evidence>
<dbReference type="Gene3D" id="1.20.5.1930">
    <property type="match status" value="1"/>
</dbReference>
<evidence type="ECO:0000256" key="4">
    <source>
        <dbReference type="SAM" id="MobiDB-lite"/>
    </source>
</evidence>
<dbReference type="InterPro" id="IPR029016">
    <property type="entry name" value="GAF-like_dom_sf"/>
</dbReference>
<keyword evidence="1" id="KW-0808">Transferase</keyword>
<dbReference type="CDD" id="cd16917">
    <property type="entry name" value="HATPase_UhpB-NarQ-NarX-like"/>
    <property type="match status" value="1"/>
</dbReference>
<accession>A0A9W6NVM6</accession>
<evidence type="ECO:0000256" key="3">
    <source>
        <dbReference type="ARBA" id="ARBA00023012"/>
    </source>
</evidence>
<evidence type="ECO:0000256" key="2">
    <source>
        <dbReference type="ARBA" id="ARBA00022777"/>
    </source>
</evidence>
<dbReference type="Proteomes" id="UP001143463">
    <property type="component" value="Unassembled WGS sequence"/>
</dbReference>
<dbReference type="PANTHER" id="PTHR24421:SF56">
    <property type="entry name" value="OXYGEN SENSOR HISTIDINE KINASE RESPONSE REGULATOR DOST"/>
    <property type="match status" value="1"/>
</dbReference>
<keyword evidence="3" id="KW-0902">Two-component regulatory system</keyword>
<organism evidence="6 7">
    <name type="scientific">Pseudonocardia halophobica</name>
    <dbReference type="NCBI Taxonomy" id="29401"/>
    <lineage>
        <taxon>Bacteria</taxon>
        <taxon>Bacillati</taxon>
        <taxon>Actinomycetota</taxon>
        <taxon>Actinomycetes</taxon>
        <taxon>Pseudonocardiales</taxon>
        <taxon>Pseudonocardiaceae</taxon>
        <taxon>Pseudonocardia</taxon>
    </lineage>
</organism>
<dbReference type="RefSeq" id="WP_037041195.1">
    <property type="nucleotide sequence ID" value="NZ_BAAAUZ010000057.1"/>
</dbReference>
<name>A0A9W6NVM6_9PSEU</name>
<dbReference type="Gene3D" id="3.30.450.40">
    <property type="match status" value="2"/>
</dbReference>
<dbReference type="AlphaFoldDB" id="A0A9W6NVM6"/>
<feature type="domain" description="GAF" evidence="5">
    <location>
        <begin position="72"/>
        <end position="218"/>
    </location>
</feature>
<evidence type="ECO:0000313" key="7">
    <source>
        <dbReference type="Proteomes" id="UP001143463"/>
    </source>
</evidence>
<dbReference type="PANTHER" id="PTHR24421">
    <property type="entry name" value="NITRATE/NITRITE SENSOR PROTEIN NARX-RELATED"/>
    <property type="match status" value="1"/>
</dbReference>
<dbReference type="SMART" id="SM00065">
    <property type="entry name" value="GAF"/>
    <property type="match status" value="2"/>
</dbReference>
<feature type="region of interest" description="Disordered" evidence="4">
    <location>
        <begin position="543"/>
        <end position="562"/>
    </location>
</feature>
<dbReference type="SUPFAM" id="SSF55781">
    <property type="entry name" value="GAF domain-like"/>
    <property type="match status" value="2"/>
</dbReference>
<keyword evidence="2 6" id="KW-0418">Kinase</keyword>
<proteinExistence type="predicted"/>
<evidence type="ECO:0000313" key="6">
    <source>
        <dbReference type="EMBL" id="GLL10706.1"/>
    </source>
</evidence>
<dbReference type="GO" id="GO:0016020">
    <property type="term" value="C:membrane"/>
    <property type="evidence" value="ECO:0007669"/>
    <property type="project" value="InterPro"/>
</dbReference>
<dbReference type="GO" id="GO:0046983">
    <property type="term" value="F:protein dimerization activity"/>
    <property type="evidence" value="ECO:0007669"/>
    <property type="project" value="InterPro"/>
</dbReference>
<gene>
    <name evidence="6" type="ORF">GCM10017577_18460</name>
</gene>
<dbReference type="InterPro" id="IPR036890">
    <property type="entry name" value="HATPase_C_sf"/>
</dbReference>
<dbReference type="SUPFAM" id="SSF55874">
    <property type="entry name" value="ATPase domain of HSP90 chaperone/DNA topoisomerase II/histidine kinase"/>
    <property type="match status" value="1"/>
</dbReference>
<dbReference type="Pfam" id="PF13185">
    <property type="entry name" value="GAF_2"/>
    <property type="match status" value="2"/>
</dbReference>
<dbReference type="Gene3D" id="3.30.565.10">
    <property type="entry name" value="Histidine kinase-like ATPase, C-terminal domain"/>
    <property type="match status" value="1"/>
</dbReference>
<comment type="caution">
    <text evidence="6">The sequence shown here is derived from an EMBL/GenBank/DDBJ whole genome shotgun (WGS) entry which is preliminary data.</text>
</comment>
<keyword evidence="7" id="KW-1185">Reference proteome</keyword>
<reference evidence="6" key="1">
    <citation type="journal article" date="2014" name="Int. J. Syst. Evol. Microbiol.">
        <title>Complete genome sequence of Corynebacterium casei LMG S-19264T (=DSM 44701T), isolated from a smear-ripened cheese.</title>
        <authorList>
            <consortium name="US DOE Joint Genome Institute (JGI-PGF)"/>
            <person name="Walter F."/>
            <person name="Albersmeier A."/>
            <person name="Kalinowski J."/>
            <person name="Ruckert C."/>
        </authorList>
    </citation>
    <scope>NUCLEOTIDE SEQUENCE</scope>
    <source>
        <strain evidence="6">VKM Ac-1069</strain>
    </source>
</reference>